<gene>
    <name evidence="1" type="ORF">CAPTEDRAFT_209107</name>
</gene>
<accession>R7UKV6</accession>
<dbReference type="EMBL" id="AMQN01007338">
    <property type="status" value="NOT_ANNOTATED_CDS"/>
    <property type="molecule type" value="Genomic_DNA"/>
</dbReference>
<dbReference type="AlphaFoldDB" id="R7UKV6"/>
<evidence type="ECO:0000313" key="2">
    <source>
        <dbReference type="EnsemblMetazoa" id="CapteP209107"/>
    </source>
</evidence>
<dbReference type="InterPro" id="IPR036691">
    <property type="entry name" value="Endo/exonu/phosph_ase_sf"/>
</dbReference>
<dbReference type="SUPFAM" id="SSF56219">
    <property type="entry name" value="DNase I-like"/>
    <property type="match status" value="1"/>
</dbReference>
<dbReference type="OrthoDB" id="7476844at2759"/>
<reference evidence="1 3" key="2">
    <citation type="journal article" date="2013" name="Nature">
        <title>Insights into bilaterian evolution from three spiralian genomes.</title>
        <authorList>
            <person name="Simakov O."/>
            <person name="Marletaz F."/>
            <person name="Cho S.J."/>
            <person name="Edsinger-Gonzales E."/>
            <person name="Havlak P."/>
            <person name="Hellsten U."/>
            <person name="Kuo D.H."/>
            <person name="Larsson T."/>
            <person name="Lv J."/>
            <person name="Arendt D."/>
            <person name="Savage R."/>
            <person name="Osoegawa K."/>
            <person name="de Jong P."/>
            <person name="Grimwood J."/>
            <person name="Chapman J.A."/>
            <person name="Shapiro H."/>
            <person name="Aerts A."/>
            <person name="Otillar R.P."/>
            <person name="Terry A.Y."/>
            <person name="Boore J.L."/>
            <person name="Grigoriev I.V."/>
            <person name="Lindberg D.R."/>
            <person name="Seaver E.C."/>
            <person name="Weisblat D.A."/>
            <person name="Putnam N.H."/>
            <person name="Rokhsar D.S."/>
        </authorList>
    </citation>
    <scope>NUCLEOTIDE SEQUENCE</scope>
    <source>
        <strain evidence="1 3">I ESC-2004</strain>
    </source>
</reference>
<proteinExistence type="predicted"/>
<evidence type="ECO:0000313" key="1">
    <source>
        <dbReference type="EMBL" id="ELU06733.1"/>
    </source>
</evidence>
<dbReference type="HOGENOM" id="CLU_025089_0_0_1"/>
<evidence type="ECO:0000313" key="3">
    <source>
        <dbReference type="Proteomes" id="UP000014760"/>
    </source>
</evidence>
<dbReference type="EnsemblMetazoa" id="CapteT209107">
    <property type="protein sequence ID" value="CapteP209107"/>
    <property type="gene ID" value="CapteG209107"/>
</dbReference>
<name>R7UKV6_CAPTE</name>
<keyword evidence="3" id="KW-1185">Reference proteome</keyword>
<reference evidence="3" key="1">
    <citation type="submission" date="2012-12" db="EMBL/GenBank/DDBJ databases">
        <authorList>
            <person name="Hellsten U."/>
            <person name="Grimwood J."/>
            <person name="Chapman J.A."/>
            <person name="Shapiro H."/>
            <person name="Aerts A."/>
            <person name="Otillar R.P."/>
            <person name="Terry A.Y."/>
            <person name="Boore J.L."/>
            <person name="Simakov O."/>
            <person name="Marletaz F."/>
            <person name="Cho S.-J."/>
            <person name="Edsinger-Gonzales E."/>
            <person name="Havlak P."/>
            <person name="Kuo D.-H."/>
            <person name="Larsson T."/>
            <person name="Lv J."/>
            <person name="Arendt D."/>
            <person name="Savage R."/>
            <person name="Osoegawa K."/>
            <person name="de Jong P."/>
            <person name="Lindberg D.R."/>
            <person name="Seaver E.C."/>
            <person name="Weisblat D.A."/>
            <person name="Putnam N.H."/>
            <person name="Grigoriev I.V."/>
            <person name="Rokhsar D.S."/>
        </authorList>
    </citation>
    <scope>NUCLEOTIDE SEQUENCE</scope>
    <source>
        <strain evidence="3">I ESC-2004</strain>
    </source>
</reference>
<dbReference type="Proteomes" id="UP000014760">
    <property type="component" value="Unassembled WGS sequence"/>
</dbReference>
<dbReference type="Gene3D" id="3.60.10.10">
    <property type="entry name" value="Endonuclease/exonuclease/phosphatase"/>
    <property type="match status" value="1"/>
</dbReference>
<evidence type="ECO:0008006" key="4">
    <source>
        <dbReference type="Google" id="ProtNLM"/>
    </source>
</evidence>
<protein>
    <recommendedName>
        <fullName evidence="4">Endonuclease/exonuclease/phosphatase domain-containing protein</fullName>
    </recommendedName>
</protein>
<sequence>MLDDNSTTSVLHDPLLAFVAANRGSATSAHIRTVTLFGFTPDQVLVAKNLLWGVNIAARHLGENPKRVTRQARTASEAHLSDVLEALRKLDNANQLPRIAVYASDLHLVSRVRAGDIDVVSLAERLQDVESALQDLQSPRERISTASPAPNVRAFVNHKDCKVVALHKVSHDNAPSQSFCLTEISESSASTIATLSSRATMKLRVASLNSKGLGAGKIDYIESLFNSHDLVLLQEHWQLQEQLVVFNTIQGVACHGASAMDSSRLILGRPYGGVAILWRSALCICFSPVPCNSQRICAVKASSTTGEHLFLVINVYMPTDSAANLQEYDDVLRELSTLLETNGNDRVILGERVGSDLHIKFNAAKSQLLLFNPGQHREVSPVYFSGAFVSQSMEAVHLGHLISPDIKLPPIRSAEDLTRRTNILASRFGHCGLEVKYRLFRAHCMSAYGSSLWNLQDAAPYFCAWRKCLRRLLHLPRTTHRHLLPPLVHDFYPDYQIHRRSMHFMSACCTSGNAIVQRRFKEIIIGSRSAVSDSLTIMCAKYNLDRENLPTSLKKPIAEPNRTAAALRDFMLLREETGDF</sequence>
<organism evidence="1">
    <name type="scientific">Capitella teleta</name>
    <name type="common">Polychaete worm</name>
    <dbReference type="NCBI Taxonomy" id="283909"/>
    <lineage>
        <taxon>Eukaryota</taxon>
        <taxon>Metazoa</taxon>
        <taxon>Spiralia</taxon>
        <taxon>Lophotrochozoa</taxon>
        <taxon>Annelida</taxon>
        <taxon>Polychaeta</taxon>
        <taxon>Sedentaria</taxon>
        <taxon>Scolecida</taxon>
        <taxon>Capitellidae</taxon>
        <taxon>Capitella</taxon>
    </lineage>
</organism>
<reference evidence="2" key="3">
    <citation type="submission" date="2015-06" db="UniProtKB">
        <authorList>
            <consortium name="EnsemblMetazoa"/>
        </authorList>
    </citation>
    <scope>IDENTIFICATION</scope>
</reference>
<dbReference type="EMBL" id="KB300467">
    <property type="protein sequence ID" value="ELU06733.1"/>
    <property type="molecule type" value="Genomic_DNA"/>
</dbReference>